<comment type="caution">
    <text evidence="2">The sequence shown here is derived from an EMBL/GenBank/DDBJ whole genome shotgun (WGS) entry which is preliminary data.</text>
</comment>
<feature type="signal peptide" evidence="1">
    <location>
        <begin position="1"/>
        <end position="19"/>
    </location>
</feature>
<name>A0ABV5GM11_9FLAO</name>
<evidence type="ECO:0000313" key="3">
    <source>
        <dbReference type="Proteomes" id="UP001589607"/>
    </source>
</evidence>
<reference evidence="2 3" key="1">
    <citation type="submission" date="2024-09" db="EMBL/GenBank/DDBJ databases">
        <authorList>
            <person name="Sun Q."/>
            <person name="Mori K."/>
        </authorList>
    </citation>
    <scope>NUCLEOTIDE SEQUENCE [LARGE SCALE GENOMIC DNA]</scope>
    <source>
        <strain evidence="2 3">CECT 7955</strain>
    </source>
</reference>
<evidence type="ECO:0000313" key="2">
    <source>
        <dbReference type="EMBL" id="MFB9096413.1"/>
    </source>
</evidence>
<dbReference type="EMBL" id="JBHMEY010000018">
    <property type="protein sequence ID" value="MFB9096413.1"/>
    <property type="molecule type" value="Genomic_DNA"/>
</dbReference>
<keyword evidence="1" id="KW-0732">Signal</keyword>
<accession>A0ABV5GM11</accession>
<dbReference type="RefSeq" id="WP_236455528.1">
    <property type="nucleotide sequence ID" value="NZ_CBCSGE010000002.1"/>
</dbReference>
<protein>
    <recommendedName>
        <fullName evidence="4">Lipoprotein</fullName>
    </recommendedName>
</protein>
<proteinExistence type="predicted"/>
<sequence length="236" mass="27458">MKKRIIILISLLLSTSCFYDTTWDIQLWEQKIENSNLSIFKFDASGGRDSMISGMKILKSKNGFNQKDVTSSEKLSYLLQIPNNNEIKGVYRLDNPSIQNVKGVNLKKINTDIKGYHDYHGKRKQAQHINGHYKFKTFKETRDSIIFYSNNSVYVNDIDFKRISIPKGNVYLMSSRDNMNVTRITSETVVFMKEEKTGEVKIYTEHIVFDPINEIKLNEFTNYGIYKPVKKLQAIK</sequence>
<dbReference type="Proteomes" id="UP001589607">
    <property type="component" value="Unassembled WGS sequence"/>
</dbReference>
<evidence type="ECO:0000256" key="1">
    <source>
        <dbReference type="SAM" id="SignalP"/>
    </source>
</evidence>
<evidence type="ECO:0008006" key="4">
    <source>
        <dbReference type="Google" id="ProtNLM"/>
    </source>
</evidence>
<dbReference type="PROSITE" id="PS51257">
    <property type="entry name" value="PROKAR_LIPOPROTEIN"/>
    <property type="match status" value="1"/>
</dbReference>
<gene>
    <name evidence="2" type="ORF">ACFFVF_07810</name>
</gene>
<organism evidence="2 3">
    <name type="scientific">Flavobacterium jumunjinense</name>
    <dbReference type="NCBI Taxonomy" id="998845"/>
    <lineage>
        <taxon>Bacteria</taxon>
        <taxon>Pseudomonadati</taxon>
        <taxon>Bacteroidota</taxon>
        <taxon>Flavobacteriia</taxon>
        <taxon>Flavobacteriales</taxon>
        <taxon>Flavobacteriaceae</taxon>
        <taxon>Flavobacterium</taxon>
    </lineage>
</organism>
<feature type="chain" id="PRO_5046044047" description="Lipoprotein" evidence="1">
    <location>
        <begin position="20"/>
        <end position="236"/>
    </location>
</feature>
<keyword evidence="3" id="KW-1185">Reference proteome</keyword>